<evidence type="ECO:0000256" key="1">
    <source>
        <dbReference type="SAM" id="MobiDB-lite"/>
    </source>
</evidence>
<feature type="compositionally biased region" description="Basic and acidic residues" evidence="1">
    <location>
        <begin position="49"/>
        <end position="63"/>
    </location>
</feature>
<feature type="compositionally biased region" description="Basic and acidic residues" evidence="1">
    <location>
        <begin position="32"/>
        <end position="42"/>
    </location>
</feature>
<keyword evidence="3" id="KW-1185">Reference proteome</keyword>
<organism evidence="2 3">
    <name type="scientific">Trichonephila clavata</name>
    <name type="common">Joro spider</name>
    <name type="synonym">Nephila clavata</name>
    <dbReference type="NCBI Taxonomy" id="2740835"/>
    <lineage>
        <taxon>Eukaryota</taxon>
        <taxon>Metazoa</taxon>
        <taxon>Ecdysozoa</taxon>
        <taxon>Arthropoda</taxon>
        <taxon>Chelicerata</taxon>
        <taxon>Arachnida</taxon>
        <taxon>Araneae</taxon>
        <taxon>Araneomorphae</taxon>
        <taxon>Entelegynae</taxon>
        <taxon>Araneoidea</taxon>
        <taxon>Nephilidae</taxon>
        <taxon>Trichonephila</taxon>
    </lineage>
</organism>
<evidence type="ECO:0000313" key="2">
    <source>
        <dbReference type="EMBL" id="GFQ79267.1"/>
    </source>
</evidence>
<sequence>MLLIERLRRTTNGRRGVCHPQSRQAHQQGKGPGEKATKDRACPESPVPIHHEELWLPRKDLSGPEKSSMGEQVRMSCAIDVSSVEGKSSPENLVPVRHEELGQPRKDLTGPDKSSH</sequence>
<dbReference type="OrthoDB" id="10524083at2759"/>
<name>A0A8X6FG73_TRICU</name>
<gene>
    <name evidence="2" type="ORF">TNCT_587951</name>
</gene>
<evidence type="ECO:0000313" key="3">
    <source>
        <dbReference type="Proteomes" id="UP000887116"/>
    </source>
</evidence>
<comment type="caution">
    <text evidence="2">The sequence shown here is derived from an EMBL/GenBank/DDBJ whole genome shotgun (WGS) entry which is preliminary data.</text>
</comment>
<accession>A0A8X6FG73</accession>
<dbReference type="EMBL" id="BMAO01012131">
    <property type="protein sequence ID" value="GFQ79267.1"/>
    <property type="molecule type" value="Genomic_DNA"/>
</dbReference>
<reference evidence="2" key="1">
    <citation type="submission" date="2020-07" db="EMBL/GenBank/DDBJ databases">
        <title>Multicomponent nature underlies the extraordinary mechanical properties of spider dragline silk.</title>
        <authorList>
            <person name="Kono N."/>
            <person name="Nakamura H."/>
            <person name="Mori M."/>
            <person name="Yoshida Y."/>
            <person name="Ohtoshi R."/>
            <person name="Malay A.D."/>
            <person name="Moran D.A.P."/>
            <person name="Tomita M."/>
            <person name="Numata K."/>
            <person name="Arakawa K."/>
        </authorList>
    </citation>
    <scope>NUCLEOTIDE SEQUENCE</scope>
</reference>
<dbReference type="AlphaFoldDB" id="A0A8X6FG73"/>
<proteinExistence type="predicted"/>
<protein>
    <submittedName>
        <fullName evidence="2">Uncharacterized protein</fullName>
    </submittedName>
</protein>
<dbReference type="Proteomes" id="UP000887116">
    <property type="component" value="Unassembled WGS sequence"/>
</dbReference>
<feature type="compositionally biased region" description="Basic and acidic residues" evidence="1">
    <location>
        <begin position="96"/>
        <end position="116"/>
    </location>
</feature>
<feature type="region of interest" description="Disordered" evidence="1">
    <location>
        <begin position="8"/>
        <end position="116"/>
    </location>
</feature>